<evidence type="ECO:0000256" key="10">
    <source>
        <dbReference type="PROSITE-ProRule" id="PRU00146"/>
    </source>
</evidence>
<proteinExistence type="inferred from homology"/>
<dbReference type="SUPFAM" id="SSF57903">
    <property type="entry name" value="FYVE/PHD zinc finger"/>
    <property type="match status" value="1"/>
</dbReference>
<keyword evidence="3 9" id="KW-0479">Metal-binding</keyword>
<dbReference type="GO" id="GO:0006325">
    <property type="term" value="P:chromatin organization"/>
    <property type="evidence" value="ECO:0007669"/>
    <property type="project" value="UniProtKB-KW"/>
</dbReference>
<feature type="binding site" evidence="9">
    <location>
        <position position="75"/>
    </location>
    <ligand>
        <name>Zn(2+)</name>
        <dbReference type="ChEBI" id="CHEBI:29105"/>
        <label>2</label>
    </ligand>
</feature>
<evidence type="ECO:0000259" key="12">
    <source>
        <dbReference type="PROSITE" id="PS50016"/>
    </source>
</evidence>
<feature type="site" description="Histone H3K4me3 binding" evidence="8">
    <location>
        <position position="30"/>
    </location>
</feature>
<reference evidence="14" key="2">
    <citation type="submission" date="2015-01" db="EMBL/GenBank/DDBJ databases">
        <title>Evolutionary Origins and Diversification of the Mycorrhizal Mutualists.</title>
        <authorList>
            <consortium name="DOE Joint Genome Institute"/>
            <consortium name="Mycorrhizal Genomics Consortium"/>
            <person name="Kohler A."/>
            <person name="Kuo A."/>
            <person name="Nagy L.G."/>
            <person name="Floudas D."/>
            <person name="Copeland A."/>
            <person name="Barry K.W."/>
            <person name="Cichocki N."/>
            <person name="Veneault-Fourrey C."/>
            <person name="LaButti K."/>
            <person name="Lindquist E.A."/>
            <person name="Lipzen A."/>
            <person name="Lundell T."/>
            <person name="Morin E."/>
            <person name="Murat C."/>
            <person name="Riley R."/>
            <person name="Ohm R."/>
            <person name="Sun H."/>
            <person name="Tunlid A."/>
            <person name="Henrissat B."/>
            <person name="Grigoriev I.V."/>
            <person name="Hibbett D.S."/>
            <person name="Martin F."/>
        </authorList>
    </citation>
    <scope>NUCLEOTIDE SEQUENCE [LARGE SCALE GENOMIC DNA]</scope>
    <source>
        <strain evidence="14">MAFF 305830</strain>
    </source>
</reference>
<keyword evidence="14" id="KW-1185">Reference proteome</keyword>
<dbReference type="Proteomes" id="UP000054097">
    <property type="component" value="Unassembled WGS sequence"/>
</dbReference>
<evidence type="ECO:0000256" key="8">
    <source>
        <dbReference type="PIRSR" id="PIRSR628651-50"/>
    </source>
</evidence>
<dbReference type="InterPro" id="IPR001965">
    <property type="entry name" value="Znf_PHD"/>
</dbReference>
<keyword evidence="4 10" id="KW-0863">Zinc-finger</keyword>
<keyword evidence="7" id="KW-0539">Nucleus</keyword>
<name>A0A0C2WPR4_SERVB</name>
<dbReference type="InterPro" id="IPR019786">
    <property type="entry name" value="Zinc_finger_PHD-type_CS"/>
</dbReference>
<dbReference type="HOGENOM" id="CLU_2352397_0_0_1"/>
<dbReference type="PANTHER" id="PTHR10333:SF42">
    <property type="entry name" value="INHIBITOR OF GROWTH PROTEIN 5"/>
    <property type="match status" value="1"/>
</dbReference>
<feature type="binding site" evidence="9">
    <location>
        <position position="49"/>
    </location>
    <ligand>
        <name>Zn(2+)</name>
        <dbReference type="ChEBI" id="CHEBI:29105"/>
        <label>2</label>
    </ligand>
</feature>
<comment type="similarity">
    <text evidence="2">Belongs to the ING family.</text>
</comment>
<evidence type="ECO:0000256" key="6">
    <source>
        <dbReference type="ARBA" id="ARBA00022853"/>
    </source>
</evidence>
<evidence type="ECO:0000313" key="13">
    <source>
        <dbReference type="EMBL" id="KIM28198.1"/>
    </source>
</evidence>
<gene>
    <name evidence="13" type="ORF">M408DRAFT_31574</name>
</gene>
<reference evidence="13 14" key="1">
    <citation type="submission" date="2014-04" db="EMBL/GenBank/DDBJ databases">
        <authorList>
            <consortium name="DOE Joint Genome Institute"/>
            <person name="Kuo A."/>
            <person name="Zuccaro A."/>
            <person name="Kohler A."/>
            <person name="Nagy L.G."/>
            <person name="Floudas D."/>
            <person name="Copeland A."/>
            <person name="Barry K.W."/>
            <person name="Cichocki N."/>
            <person name="Veneault-Fourrey C."/>
            <person name="LaButti K."/>
            <person name="Lindquist E.A."/>
            <person name="Lipzen A."/>
            <person name="Lundell T."/>
            <person name="Morin E."/>
            <person name="Murat C."/>
            <person name="Sun H."/>
            <person name="Tunlid A."/>
            <person name="Henrissat B."/>
            <person name="Grigoriev I.V."/>
            <person name="Hibbett D.S."/>
            <person name="Martin F."/>
            <person name="Nordberg H.P."/>
            <person name="Cantor M.N."/>
            <person name="Hua S.X."/>
        </authorList>
    </citation>
    <scope>NUCLEOTIDE SEQUENCE [LARGE SCALE GENOMIC DNA]</scope>
    <source>
        <strain evidence="13 14">MAFF 305830</strain>
    </source>
</reference>
<feature type="site" description="Histone H3K4me3 binding" evidence="8">
    <location>
        <position position="53"/>
    </location>
</feature>
<evidence type="ECO:0000256" key="1">
    <source>
        <dbReference type="ARBA" id="ARBA00004123"/>
    </source>
</evidence>
<dbReference type="Gene3D" id="3.30.40.10">
    <property type="entry name" value="Zinc/RING finger domain, C3HC4 (zinc finger)"/>
    <property type="match status" value="1"/>
</dbReference>
<feature type="site" description="Histone H3K4me3 binding" evidence="8">
    <location>
        <position position="45"/>
    </location>
</feature>
<feature type="region of interest" description="Disordered" evidence="11">
    <location>
        <begin position="1"/>
        <end position="27"/>
    </location>
</feature>
<feature type="non-terminal residue" evidence="13">
    <location>
        <position position="1"/>
    </location>
</feature>
<dbReference type="InterPro" id="IPR028651">
    <property type="entry name" value="ING_fam"/>
</dbReference>
<evidence type="ECO:0000256" key="11">
    <source>
        <dbReference type="SAM" id="MobiDB-lite"/>
    </source>
</evidence>
<evidence type="ECO:0000256" key="9">
    <source>
        <dbReference type="PIRSR" id="PIRSR628651-51"/>
    </source>
</evidence>
<feature type="binding site" evidence="9">
    <location>
        <position position="72"/>
    </location>
    <ligand>
        <name>Zn(2+)</name>
        <dbReference type="ChEBI" id="CHEBI:29105"/>
        <label>2</label>
    </ligand>
</feature>
<feature type="binding site" evidence="9">
    <location>
        <position position="31"/>
    </location>
    <ligand>
        <name>Zn(2+)</name>
        <dbReference type="ChEBI" id="CHEBI:29105"/>
        <label>1</label>
    </ligand>
</feature>
<protein>
    <recommendedName>
        <fullName evidence="12">PHD-type domain-containing protein</fullName>
    </recommendedName>
</protein>
<dbReference type="GO" id="GO:0005634">
    <property type="term" value="C:nucleus"/>
    <property type="evidence" value="ECO:0007669"/>
    <property type="project" value="UniProtKB-SubCell"/>
</dbReference>
<keyword evidence="6" id="KW-0156">Chromatin regulator</keyword>
<dbReference type="SMART" id="SM00249">
    <property type="entry name" value="PHD"/>
    <property type="match status" value="1"/>
</dbReference>
<keyword evidence="5 9" id="KW-0862">Zinc</keyword>
<dbReference type="AlphaFoldDB" id="A0A0C2WPR4"/>
<feature type="binding site" evidence="9">
    <location>
        <position position="58"/>
    </location>
    <ligand>
        <name>Zn(2+)</name>
        <dbReference type="ChEBI" id="CHEBI:29105"/>
        <label>1</label>
    </ligand>
</feature>
<feature type="site" description="Histone H3K4me3 binding" evidence="8">
    <location>
        <position position="41"/>
    </location>
</feature>
<evidence type="ECO:0000313" key="14">
    <source>
        <dbReference type="Proteomes" id="UP000054097"/>
    </source>
</evidence>
<feature type="binding site" evidence="9">
    <location>
        <position position="55"/>
    </location>
    <ligand>
        <name>Zn(2+)</name>
        <dbReference type="ChEBI" id="CHEBI:29105"/>
        <label>1</label>
    </ligand>
</feature>
<dbReference type="InterPro" id="IPR019787">
    <property type="entry name" value="Znf_PHD-finger"/>
</dbReference>
<dbReference type="PROSITE" id="PS01359">
    <property type="entry name" value="ZF_PHD_1"/>
    <property type="match status" value="1"/>
</dbReference>
<feature type="non-terminal residue" evidence="13">
    <location>
        <position position="97"/>
    </location>
</feature>
<accession>A0A0C2WPR4</accession>
<dbReference type="PROSITE" id="PS50016">
    <property type="entry name" value="ZF_PHD_2"/>
    <property type="match status" value="1"/>
</dbReference>
<evidence type="ECO:0000256" key="2">
    <source>
        <dbReference type="ARBA" id="ARBA00010210"/>
    </source>
</evidence>
<dbReference type="GO" id="GO:0008270">
    <property type="term" value="F:zinc ion binding"/>
    <property type="evidence" value="ECO:0007669"/>
    <property type="project" value="UniProtKB-KW"/>
</dbReference>
<dbReference type="STRING" id="933852.A0A0C2WPR4"/>
<feature type="binding site" evidence="9">
    <location>
        <position position="33"/>
    </location>
    <ligand>
        <name>Zn(2+)</name>
        <dbReference type="ChEBI" id="CHEBI:29105"/>
        <label>1</label>
    </ligand>
</feature>
<dbReference type="GO" id="GO:0000785">
    <property type="term" value="C:chromatin"/>
    <property type="evidence" value="ECO:0007669"/>
    <property type="project" value="UniProtKB-ARBA"/>
</dbReference>
<dbReference type="OrthoDB" id="5411773at2759"/>
<feature type="domain" description="PHD-type" evidence="12">
    <location>
        <begin position="28"/>
        <end position="78"/>
    </location>
</feature>
<evidence type="ECO:0000256" key="5">
    <source>
        <dbReference type="ARBA" id="ARBA00022833"/>
    </source>
</evidence>
<comment type="subcellular location">
    <subcellularLocation>
        <location evidence="1">Nucleus</location>
    </subcellularLocation>
</comment>
<evidence type="ECO:0000256" key="7">
    <source>
        <dbReference type="ARBA" id="ARBA00023242"/>
    </source>
</evidence>
<dbReference type="InterPro" id="IPR011011">
    <property type="entry name" value="Znf_FYVE_PHD"/>
</dbReference>
<sequence length="97" mass="10447">GSFPSDTPFKFGEGSELAEGQTADEDSKPYCICGRPSFGQMIGCDDSECEFEWFHLQCLGITGTPPQGDFVCPTCRTRRARGSRKTSKKKGSAGGRG</sequence>
<evidence type="ECO:0000256" key="4">
    <source>
        <dbReference type="ARBA" id="ARBA00022771"/>
    </source>
</evidence>
<feature type="region of interest" description="Disordered" evidence="11">
    <location>
        <begin position="77"/>
        <end position="97"/>
    </location>
</feature>
<dbReference type="EMBL" id="KN824294">
    <property type="protein sequence ID" value="KIM28198.1"/>
    <property type="molecule type" value="Genomic_DNA"/>
</dbReference>
<feature type="compositionally biased region" description="Basic residues" evidence="11">
    <location>
        <begin position="77"/>
        <end position="91"/>
    </location>
</feature>
<dbReference type="InterPro" id="IPR013083">
    <property type="entry name" value="Znf_RING/FYVE/PHD"/>
</dbReference>
<dbReference type="Pfam" id="PF00628">
    <property type="entry name" value="PHD"/>
    <property type="match status" value="1"/>
</dbReference>
<organism evidence="13 14">
    <name type="scientific">Serendipita vermifera MAFF 305830</name>
    <dbReference type="NCBI Taxonomy" id="933852"/>
    <lineage>
        <taxon>Eukaryota</taxon>
        <taxon>Fungi</taxon>
        <taxon>Dikarya</taxon>
        <taxon>Basidiomycota</taxon>
        <taxon>Agaricomycotina</taxon>
        <taxon>Agaricomycetes</taxon>
        <taxon>Sebacinales</taxon>
        <taxon>Serendipitaceae</taxon>
        <taxon>Serendipita</taxon>
    </lineage>
</organism>
<feature type="binding site" evidence="9">
    <location>
        <position position="44"/>
    </location>
    <ligand>
        <name>Zn(2+)</name>
        <dbReference type="ChEBI" id="CHEBI:29105"/>
        <label>2</label>
    </ligand>
</feature>
<evidence type="ECO:0000256" key="3">
    <source>
        <dbReference type="ARBA" id="ARBA00022723"/>
    </source>
</evidence>
<dbReference type="PANTHER" id="PTHR10333">
    <property type="entry name" value="INHIBITOR OF GROWTH PROTEIN"/>
    <property type="match status" value="1"/>
</dbReference>